<feature type="domain" description="4Fe-4S ferredoxin-type" evidence="7">
    <location>
        <begin position="111"/>
        <end position="147"/>
    </location>
</feature>
<comment type="cofactor">
    <cofactor evidence="1">
        <name>[4Fe-4S] cluster</name>
        <dbReference type="ChEBI" id="CHEBI:49883"/>
    </cofactor>
</comment>
<dbReference type="GO" id="GO:0046872">
    <property type="term" value="F:metal ion binding"/>
    <property type="evidence" value="ECO:0007669"/>
    <property type="project" value="UniProtKB-KW"/>
</dbReference>
<gene>
    <name evidence="8" type="ORF">ALO_16672</name>
</gene>
<evidence type="ECO:0000256" key="6">
    <source>
        <dbReference type="ARBA" id="ARBA00023014"/>
    </source>
</evidence>
<evidence type="ECO:0000256" key="4">
    <source>
        <dbReference type="ARBA" id="ARBA00022723"/>
    </source>
</evidence>
<dbReference type="SUPFAM" id="SSF54862">
    <property type="entry name" value="4Fe-4S ferredoxins"/>
    <property type="match status" value="1"/>
</dbReference>
<reference evidence="8 9" key="1">
    <citation type="journal article" date="2011" name="EMBO J.">
        <title>Structural diversity of bacterial flagellar motors.</title>
        <authorList>
            <person name="Chen S."/>
            <person name="Beeby M."/>
            <person name="Murphy G.E."/>
            <person name="Leadbetter J.R."/>
            <person name="Hendrixson D.R."/>
            <person name="Briegel A."/>
            <person name="Li Z."/>
            <person name="Shi J."/>
            <person name="Tocheva E.I."/>
            <person name="Muller A."/>
            <person name="Dobro M.J."/>
            <person name="Jensen G.J."/>
        </authorList>
    </citation>
    <scope>NUCLEOTIDE SEQUENCE [LARGE SCALE GENOMIC DNA]</scope>
    <source>
        <strain evidence="8 9">DSM 6540</strain>
    </source>
</reference>
<sequence length="180" mass="19218">MERGVKAALFIGGIVALALGGFSGRKAKSGLIRPPGAVDEALFLSTCLRCGQCAQVCPQKAIRIGYGDKGISLGTPYIEPRQAACNLCMDCARVCPSRALRETAKENVRMGLAEINQDACLAWQGDECKICYTSCPFFNRAIQLEDHKRPVVNRNVCAGCGICEYVCIASPAAVTVKAGR</sequence>
<evidence type="ECO:0000256" key="1">
    <source>
        <dbReference type="ARBA" id="ARBA00001966"/>
    </source>
</evidence>
<dbReference type="Gene3D" id="3.30.70.20">
    <property type="match status" value="2"/>
</dbReference>
<proteinExistence type="predicted"/>
<keyword evidence="4" id="KW-0479">Metal-binding</keyword>
<feature type="domain" description="4Fe-4S ferredoxin-type" evidence="7">
    <location>
        <begin position="148"/>
        <end position="179"/>
    </location>
</feature>
<name>F7NMK4_9FIRM</name>
<dbReference type="AlphaFoldDB" id="F7NMK4"/>
<evidence type="ECO:0000256" key="3">
    <source>
        <dbReference type="ARBA" id="ARBA00022485"/>
    </source>
</evidence>
<keyword evidence="6" id="KW-0411">Iron-sulfur</keyword>
<organism evidence="8 9">
    <name type="scientific">Acetonema longum DSM 6540</name>
    <dbReference type="NCBI Taxonomy" id="1009370"/>
    <lineage>
        <taxon>Bacteria</taxon>
        <taxon>Bacillati</taxon>
        <taxon>Bacillota</taxon>
        <taxon>Negativicutes</taxon>
        <taxon>Acetonemataceae</taxon>
        <taxon>Acetonema</taxon>
    </lineage>
</organism>
<keyword evidence="3" id="KW-0004">4Fe-4S</keyword>
<dbReference type="OrthoDB" id="9810688at2"/>
<dbReference type="Proteomes" id="UP000003240">
    <property type="component" value="Unassembled WGS sequence"/>
</dbReference>
<comment type="caution">
    <text evidence="8">The sequence shown here is derived from an EMBL/GenBank/DDBJ whole genome shotgun (WGS) entry which is preliminary data.</text>
</comment>
<evidence type="ECO:0000313" key="8">
    <source>
        <dbReference type="EMBL" id="EGO62744.1"/>
    </source>
</evidence>
<dbReference type="GO" id="GO:0051539">
    <property type="term" value="F:4 iron, 4 sulfur cluster binding"/>
    <property type="evidence" value="ECO:0007669"/>
    <property type="project" value="UniProtKB-KW"/>
</dbReference>
<dbReference type="PANTHER" id="PTHR24960:SF79">
    <property type="entry name" value="PHOTOSYSTEM I IRON-SULFUR CENTER"/>
    <property type="match status" value="1"/>
</dbReference>
<feature type="domain" description="4Fe-4S ferredoxin-type" evidence="7">
    <location>
        <begin position="38"/>
        <end position="67"/>
    </location>
</feature>
<evidence type="ECO:0000256" key="2">
    <source>
        <dbReference type="ARBA" id="ARBA00003532"/>
    </source>
</evidence>
<comment type="function">
    <text evidence="2">Ferredoxins are iron-sulfur proteins that transfer electrons in a wide variety of metabolic reactions.</text>
</comment>
<dbReference type="CDD" id="cd16373">
    <property type="entry name" value="DMSOR_beta_like"/>
    <property type="match status" value="1"/>
</dbReference>
<dbReference type="PROSITE" id="PS51379">
    <property type="entry name" value="4FE4S_FER_2"/>
    <property type="match status" value="4"/>
</dbReference>
<dbReference type="STRING" id="1009370.ALO_16672"/>
<feature type="domain" description="4Fe-4S ferredoxin-type" evidence="7">
    <location>
        <begin position="74"/>
        <end position="105"/>
    </location>
</feature>
<evidence type="ECO:0000259" key="7">
    <source>
        <dbReference type="PROSITE" id="PS51379"/>
    </source>
</evidence>
<dbReference type="EMBL" id="AFGF01000173">
    <property type="protein sequence ID" value="EGO62744.1"/>
    <property type="molecule type" value="Genomic_DNA"/>
</dbReference>
<evidence type="ECO:0000256" key="5">
    <source>
        <dbReference type="ARBA" id="ARBA00023004"/>
    </source>
</evidence>
<dbReference type="InterPro" id="IPR017900">
    <property type="entry name" value="4Fe4S_Fe_S_CS"/>
</dbReference>
<dbReference type="eggNOG" id="COG3383">
    <property type="taxonomic scope" value="Bacteria"/>
</dbReference>
<keyword evidence="9" id="KW-1185">Reference proteome</keyword>
<dbReference type="InterPro" id="IPR017896">
    <property type="entry name" value="4Fe4S_Fe-S-bd"/>
</dbReference>
<dbReference type="Pfam" id="PF12838">
    <property type="entry name" value="Fer4_7"/>
    <property type="match status" value="1"/>
</dbReference>
<dbReference type="RefSeq" id="WP_004097778.1">
    <property type="nucleotide sequence ID" value="NZ_AFGF01000173.1"/>
</dbReference>
<evidence type="ECO:0000313" key="9">
    <source>
        <dbReference type="Proteomes" id="UP000003240"/>
    </source>
</evidence>
<protein>
    <submittedName>
        <fullName evidence="8">4Fe-4S ferredoxin iron-sulfur binding domain protein</fullName>
    </submittedName>
</protein>
<dbReference type="InterPro" id="IPR050157">
    <property type="entry name" value="PSI_iron-sulfur_center"/>
</dbReference>
<dbReference type="PROSITE" id="PS00198">
    <property type="entry name" value="4FE4S_FER_1"/>
    <property type="match status" value="2"/>
</dbReference>
<accession>F7NMK4</accession>
<dbReference type="PANTHER" id="PTHR24960">
    <property type="entry name" value="PHOTOSYSTEM I IRON-SULFUR CENTER-RELATED"/>
    <property type="match status" value="1"/>
</dbReference>
<keyword evidence="5" id="KW-0408">Iron</keyword>